<dbReference type="SUPFAM" id="SSF57362">
    <property type="entry name" value="BPTI-like"/>
    <property type="match status" value="1"/>
</dbReference>
<name>A0A1I8NCQ9_MUSDO</name>
<dbReference type="AlphaFoldDB" id="A0A1I8NCQ9"/>
<dbReference type="GeneID" id="101900601"/>
<organism evidence="3">
    <name type="scientific">Musca domestica</name>
    <name type="common">House fly</name>
    <dbReference type="NCBI Taxonomy" id="7370"/>
    <lineage>
        <taxon>Eukaryota</taxon>
        <taxon>Metazoa</taxon>
        <taxon>Ecdysozoa</taxon>
        <taxon>Arthropoda</taxon>
        <taxon>Hexapoda</taxon>
        <taxon>Insecta</taxon>
        <taxon>Pterygota</taxon>
        <taxon>Neoptera</taxon>
        <taxon>Endopterygota</taxon>
        <taxon>Diptera</taxon>
        <taxon>Brachycera</taxon>
        <taxon>Muscomorpha</taxon>
        <taxon>Muscoidea</taxon>
        <taxon>Muscidae</taxon>
        <taxon>Musca</taxon>
    </lineage>
</organism>
<dbReference type="RefSeq" id="XP_005182640.1">
    <property type="nucleotide sequence ID" value="XM_005182583.3"/>
</dbReference>
<feature type="domain" description="BPTI/Kunitz inhibitor" evidence="2">
    <location>
        <begin position="30"/>
        <end position="83"/>
    </location>
</feature>
<dbReference type="Proteomes" id="UP001652621">
    <property type="component" value="Unplaced"/>
</dbReference>
<feature type="signal peptide" evidence="1">
    <location>
        <begin position="1"/>
        <end position="19"/>
    </location>
</feature>
<proteinExistence type="predicted"/>
<keyword evidence="1" id="KW-0732">Signal</keyword>
<evidence type="ECO:0000259" key="2">
    <source>
        <dbReference type="PROSITE" id="PS50279"/>
    </source>
</evidence>
<accession>A0A1I8NCQ9</accession>
<dbReference type="PROSITE" id="PS50279">
    <property type="entry name" value="BPTI_KUNITZ_2"/>
    <property type="match status" value="1"/>
</dbReference>
<reference evidence="3" key="1">
    <citation type="submission" date="2020-05" db="UniProtKB">
        <authorList>
            <consortium name="EnsemblMetazoa"/>
        </authorList>
    </citation>
    <scope>IDENTIFICATION</scope>
    <source>
        <strain evidence="3">Aabys</strain>
    </source>
</reference>
<dbReference type="Pfam" id="PF00014">
    <property type="entry name" value="Kunitz_BPTI"/>
    <property type="match status" value="1"/>
</dbReference>
<dbReference type="eggNOG" id="KOG3017">
    <property type="taxonomic scope" value="Eukaryota"/>
</dbReference>
<evidence type="ECO:0000313" key="5">
    <source>
        <dbReference type="RefSeq" id="XP_005182640.1"/>
    </source>
</evidence>
<feature type="chain" id="PRO_5044561546" evidence="1">
    <location>
        <begin position="20"/>
        <end position="92"/>
    </location>
</feature>
<reference evidence="5" key="2">
    <citation type="submission" date="2025-04" db="UniProtKB">
        <authorList>
            <consortium name="RefSeq"/>
        </authorList>
    </citation>
    <scope>IDENTIFICATION</scope>
    <source>
        <strain evidence="5">Aabys</strain>
    </source>
</reference>
<dbReference type="SMART" id="SM00131">
    <property type="entry name" value="KU"/>
    <property type="match status" value="1"/>
</dbReference>
<evidence type="ECO:0000313" key="4">
    <source>
        <dbReference type="Proteomes" id="UP001652621"/>
    </source>
</evidence>
<dbReference type="OrthoDB" id="4473401at2759"/>
<evidence type="ECO:0000256" key="1">
    <source>
        <dbReference type="SAM" id="SignalP"/>
    </source>
</evidence>
<evidence type="ECO:0000313" key="3">
    <source>
        <dbReference type="EnsemblMetazoa" id="MDOA013866-PA"/>
    </source>
</evidence>
<sequence length="92" mass="10498">MKILFAAFLIVVLAALIHGGCIGRPRTPSCHEDKDEGTEKEGYVGRRMWYYSKETRQCEQMQYKGYGGNDNRWCTLSECSHHCVYESGDVGE</sequence>
<dbReference type="InterPro" id="IPR002223">
    <property type="entry name" value="Kunitz_BPTI"/>
</dbReference>
<dbReference type="EnsemblMetazoa" id="MDOA013866-RA">
    <property type="protein sequence ID" value="MDOA013866-PA"/>
    <property type="gene ID" value="MDOA013866"/>
</dbReference>
<dbReference type="VEuPathDB" id="VectorBase:MDOA013866"/>
<dbReference type="KEGG" id="mde:101900601"/>
<dbReference type="Gene3D" id="4.10.410.10">
    <property type="entry name" value="Pancreatic trypsin inhibitor Kunitz domain"/>
    <property type="match status" value="1"/>
</dbReference>
<dbReference type="VEuPathDB" id="VectorBase:MDOMA2_004043"/>
<dbReference type="GO" id="GO:0004867">
    <property type="term" value="F:serine-type endopeptidase inhibitor activity"/>
    <property type="evidence" value="ECO:0007669"/>
    <property type="project" value="InterPro"/>
</dbReference>
<gene>
    <name evidence="3" type="primary">101900601</name>
    <name evidence="5" type="synonym">LOC101900601</name>
</gene>
<keyword evidence="4" id="KW-1185">Reference proteome</keyword>
<protein>
    <submittedName>
        <fullName evidence="5">Chymotrypsin inhibitor SCI-III</fullName>
    </submittedName>
</protein>
<dbReference type="InterPro" id="IPR036880">
    <property type="entry name" value="Kunitz_BPTI_sf"/>
</dbReference>